<sequence length="364" mass="42137">MNSFKAITFVLFFIANVFIFILSSCIDGQDKDDYEVLAEKPCPPSLNIDSLKIVLRKQIREEQNRFVFNSSYPDEGGNKSNYIFAEKTYIYSEPDSNSTILTELPFCSEVQRIEGIKNLESQGEWWTTVMHPDDVNKLGYVRYQDFADFMYIQYDKGYGFLVGQSDTLIDQYNQRTVELRRFSINNHKILERYKTSYRESGFRFFKVYNTTLNAGKQRDNYNELFVYETYRLSCPGGGMKEFILDDGNKLIKVAAVKSEGEGGYYNQEVAYIPLKFHNGKVLLVADADVQNIFSSAKAELNVFPYVSEYNIPVEDMVVIQYESNGYDDPNLDFDIDESENAKVTTICTLYKWDGNKLIKVKELQ</sequence>
<dbReference type="EMBL" id="BBLT01000005">
    <property type="protein sequence ID" value="GAL85532.1"/>
    <property type="molecule type" value="Genomic_DNA"/>
</dbReference>
<dbReference type="PROSITE" id="PS51257">
    <property type="entry name" value="PROKAR_LIPOPROTEIN"/>
    <property type="match status" value="1"/>
</dbReference>
<dbReference type="RefSeq" id="WP_045464276.1">
    <property type="nucleotide sequence ID" value="NZ_BBLT01000005.1"/>
</dbReference>
<keyword evidence="1" id="KW-0472">Membrane</keyword>
<evidence type="ECO:0000313" key="2">
    <source>
        <dbReference type="EMBL" id="GAL85532.1"/>
    </source>
</evidence>
<evidence type="ECO:0008006" key="4">
    <source>
        <dbReference type="Google" id="ProtNLM"/>
    </source>
</evidence>
<keyword evidence="3" id="KW-1185">Reference proteome</keyword>
<dbReference type="Proteomes" id="UP000030185">
    <property type="component" value="Unassembled WGS sequence"/>
</dbReference>
<protein>
    <recommendedName>
        <fullName evidence="4">Lipoprotein</fullName>
    </recommendedName>
</protein>
<comment type="caution">
    <text evidence="2">The sequence shown here is derived from an EMBL/GenBank/DDBJ whole genome shotgun (WGS) entry which is preliminary data.</text>
</comment>
<feature type="transmembrane region" description="Helical" evidence="1">
    <location>
        <begin position="6"/>
        <end position="26"/>
    </location>
</feature>
<reference evidence="2 3" key="1">
    <citation type="submission" date="2014-09" db="EMBL/GenBank/DDBJ databases">
        <title>Sporocytophaga myxococcoides PG-01 genome sequencing.</title>
        <authorList>
            <person name="Liu L."/>
            <person name="Gao P.J."/>
            <person name="Chen G.J."/>
            <person name="Wang L.S."/>
        </authorList>
    </citation>
    <scope>NUCLEOTIDE SEQUENCE [LARGE SCALE GENOMIC DNA]</scope>
    <source>
        <strain evidence="2 3">PG-01</strain>
    </source>
</reference>
<dbReference type="AlphaFoldDB" id="A0A098LGG7"/>
<proteinExistence type="predicted"/>
<evidence type="ECO:0000313" key="3">
    <source>
        <dbReference type="Proteomes" id="UP000030185"/>
    </source>
</evidence>
<name>A0A098LGG7_9BACT</name>
<accession>A0A098LGG7</accession>
<organism evidence="2 3">
    <name type="scientific">Sporocytophaga myxococcoides</name>
    <dbReference type="NCBI Taxonomy" id="153721"/>
    <lineage>
        <taxon>Bacteria</taxon>
        <taxon>Pseudomonadati</taxon>
        <taxon>Bacteroidota</taxon>
        <taxon>Cytophagia</taxon>
        <taxon>Cytophagales</taxon>
        <taxon>Cytophagaceae</taxon>
        <taxon>Sporocytophaga</taxon>
    </lineage>
</organism>
<gene>
    <name evidence="2" type="ORF">MYP_2761</name>
</gene>
<dbReference type="OrthoDB" id="753362at2"/>
<keyword evidence="1" id="KW-0812">Transmembrane</keyword>
<evidence type="ECO:0000256" key="1">
    <source>
        <dbReference type="SAM" id="Phobius"/>
    </source>
</evidence>
<keyword evidence="1" id="KW-1133">Transmembrane helix</keyword>